<dbReference type="InterPro" id="IPR001623">
    <property type="entry name" value="DnaJ_domain"/>
</dbReference>
<protein>
    <recommendedName>
        <fullName evidence="3">J domain-containing protein</fullName>
    </recommendedName>
</protein>
<evidence type="ECO:0000313" key="5">
    <source>
        <dbReference type="Proteomes" id="UP001314263"/>
    </source>
</evidence>
<dbReference type="CDD" id="cd06257">
    <property type="entry name" value="DnaJ"/>
    <property type="match status" value="1"/>
</dbReference>
<comment type="caution">
    <text evidence="4">The sequence shown here is derived from an EMBL/GenBank/DDBJ whole genome shotgun (WGS) entry which is preliminary data.</text>
</comment>
<sequence length="395" mass="43770">MGEAASVGDVVLRDPYEVLGVERGATAQEIKSAYRKLALAYHPDKNQGAQAEAAAEKFREVSTAYGILSDADKRARYDKEGFGGLEKKDLEVEIDLSSLGIFSTAVAAVFSKLGVPIKTTVAPMVLEAASAGNFNARPLRFGEPLSDRVDKSGCHYYLLELAQRHLDSGFVVGAHSSAGSKFKLLMFERTSDGQWDLVLQEDSMKVKKNTQIAGLYFLHCHTYHIAPKPSQLEIAEYPENALFRRLESMQPREKPLHLRPGQLLIAVYGDNWFKKVSYTVEAVIPADSSSITGQQHVQQLQSVESELLRTREEMAVFEKTYREAQKKYMEAAEKFGSMKDRVEGLLSTREDAYLGLLDVPHQGRASRDSAAANEQSPDGHPPPQSSGVFGSLWRR</sequence>
<feature type="domain" description="J" evidence="3">
    <location>
        <begin position="14"/>
        <end position="81"/>
    </location>
</feature>
<dbReference type="Pfam" id="PF00226">
    <property type="entry name" value="DnaJ"/>
    <property type="match status" value="1"/>
</dbReference>
<dbReference type="Proteomes" id="UP001314263">
    <property type="component" value="Unassembled WGS sequence"/>
</dbReference>
<dbReference type="Gene3D" id="1.10.287.110">
    <property type="entry name" value="DnaJ domain"/>
    <property type="match status" value="1"/>
</dbReference>
<dbReference type="InterPro" id="IPR036869">
    <property type="entry name" value="J_dom_sf"/>
</dbReference>
<dbReference type="PROSITE" id="PS50076">
    <property type="entry name" value="DNAJ_2"/>
    <property type="match status" value="1"/>
</dbReference>
<keyword evidence="1" id="KW-0175">Coiled coil</keyword>
<proteinExistence type="predicted"/>
<reference evidence="4 5" key="1">
    <citation type="submission" date="2023-10" db="EMBL/GenBank/DDBJ databases">
        <authorList>
            <person name="Maclean D."/>
            <person name="Macfadyen A."/>
        </authorList>
    </citation>
    <scope>NUCLEOTIDE SEQUENCE [LARGE SCALE GENOMIC DNA]</scope>
</reference>
<evidence type="ECO:0000313" key="4">
    <source>
        <dbReference type="EMBL" id="CAK0779934.1"/>
    </source>
</evidence>
<feature type="region of interest" description="Disordered" evidence="2">
    <location>
        <begin position="363"/>
        <end position="395"/>
    </location>
</feature>
<dbReference type="PRINTS" id="PR00625">
    <property type="entry name" value="JDOMAIN"/>
</dbReference>
<accession>A0AAV1I6P1</accession>
<dbReference type="EMBL" id="CAUYUE010000006">
    <property type="protein sequence ID" value="CAK0779934.1"/>
    <property type="molecule type" value="Genomic_DNA"/>
</dbReference>
<dbReference type="AlphaFoldDB" id="A0AAV1I6P1"/>
<dbReference type="PANTHER" id="PTHR44272">
    <property type="entry name" value="DNAJ DOMAIN (PROKARYOTIC HEAT SHOCK PROTEIN)"/>
    <property type="match status" value="1"/>
</dbReference>
<evidence type="ECO:0000256" key="2">
    <source>
        <dbReference type="SAM" id="MobiDB-lite"/>
    </source>
</evidence>
<dbReference type="SUPFAM" id="SSF46565">
    <property type="entry name" value="Chaperone J-domain"/>
    <property type="match status" value="1"/>
</dbReference>
<organism evidence="4 5">
    <name type="scientific">Coccomyxa viridis</name>
    <dbReference type="NCBI Taxonomy" id="1274662"/>
    <lineage>
        <taxon>Eukaryota</taxon>
        <taxon>Viridiplantae</taxon>
        <taxon>Chlorophyta</taxon>
        <taxon>core chlorophytes</taxon>
        <taxon>Trebouxiophyceae</taxon>
        <taxon>Trebouxiophyceae incertae sedis</taxon>
        <taxon>Coccomyxaceae</taxon>
        <taxon>Coccomyxa</taxon>
    </lineage>
</organism>
<name>A0AAV1I6P1_9CHLO</name>
<gene>
    <name evidence="4" type="ORF">CVIRNUC_004893</name>
</gene>
<dbReference type="PANTHER" id="PTHR44272:SF3">
    <property type="entry name" value="J DOMAIN-CONTAINING PROTEIN"/>
    <property type="match status" value="1"/>
</dbReference>
<keyword evidence="5" id="KW-1185">Reference proteome</keyword>
<evidence type="ECO:0000259" key="3">
    <source>
        <dbReference type="PROSITE" id="PS50076"/>
    </source>
</evidence>
<evidence type="ECO:0000256" key="1">
    <source>
        <dbReference type="SAM" id="Coils"/>
    </source>
</evidence>
<dbReference type="SMART" id="SM00271">
    <property type="entry name" value="DnaJ"/>
    <property type="match status" value="1"/>
</dbReference>
<dbReference type="InterPro" id="IPR052812">
    <property type="entry name" value="Plant_DnaJ_domain"/>
</dbReference>
<feature type="coiled-coil region" evidence="1">
    <location>
        <begin position="300"/>
        <end position="334"/>
    </location>
</feature>